<accession>A0ABW4VKG5</accession>
<keyword evidence="6" id="KW-0808">Transferase</keyword>
<dbReference type="InterPro" id="IPR036890">
    <property type="entry name" value="HATPase_C_sf"/>
</dbReference>
<keyword evidence="8 14" id="KW-0418">Kinase</keyword>
<dbReference type="EC" id="2.7.13.3" evidence="3"/>
<dbReference type="Proteomes" id="UP001597361">
    <property type="component" value="Unassembled WGS sequence"/>
</dbReference>
<evidence type="ECO:0000256" key="4">
    <source>
        <dbReference type="ARBA" id="ARBA00022475"/>
    </source>
</evidence>
<evidence type="ECO:0000256" key="10">
    <source>
        <dbReference type="ARBA" id="ARBA00023012"/>
    </source>
</evidence>
<evidence type="ECO:0000259" key="13">
    <source>
        <dbReference type="PROSITE" id="PS50109"/>
    </source>
</evidence>
<evidence type="ECO:0000256" key="12">
    <source>
        <dbReference type="SAM" id="Phobius"/>
    </source>
</evidence>
<gene>
    <name evidence="14" type="ORF">ACFSKL_07265</name>
</gene>
<keyword evidence="15" id="KW-1185">Reference proteome</keyword>
<protein>
    <recommendedName>
        <fullName evidence="3">histidine kinase</fullName>
        <ecNumber evidence="3">2.7.13.3</ecNumber>
    </recommendedName>
</protein>
<dbReference type="SUPFAM" id="SSF47384">
    <property type="entry name" value="Homodimeric domain of signal transducing histidine kinase"/>
    <property type="match status" value="1"/>
</dbReference>
<feature type="domain" description="Histidine kinase" evidence="13">
    <location>
        <begin position="241"/>
        <end position="456"/>
    </location>
</feature>
<dbReference type="PROSITE" id="PS50109">
    <property type="entry name" value="HIS_KIN"/>
    <property type="match status" value="1"/>
</dbReference>
<evidence type="ECO:0000256" key="9">
    <source>
        <dbReference type="ARBA" id="ARBA00022840"/>
    </source>
</evidence>
<evidence type="ECO:0000256" key="1">
    <source>
        <dbReference type="ARBA" id="ARBA00000085"/>
    </source>
</evidence>
<comment type="catalytic activity">
    <reaction evidence="1">
        <text>ATP + protein L-histidine = ADP + protein N-phospho-L-histidine.</text>
        <dbReference type="EC" id="2.7.13.3"/>
    </reaction>
</comment>
<evidence type="ECO:0000256" key="8">
    <source>
        <dbReference type="ARBA" id="ARBA00022777"/>
    </source>
</evidence>
<dbReference type="SUPFAM" id="SSF55874">
    <property type="entry name" value="ATPase domain of HSP90 chaperone/DNA topoisomerase II/histidine kinase"/>
    <property type="match status" value="1"/>
</dbReference>
<sequence>MKIRNKILIYFSTTVIALTAISFIIVYILFSEYREEEFQQQQNEKIHTTLKLIERFKEESATISYLIDKQDINDFYDEKLLVYDSEKNLIFSSLDSLDIVKAGTVLNRLSPKQKWIETKEDKYDLIGIYAVTNNNEYYAVSKAFDAFGYAKMYFLRNVLIGIFLFITVVVIFVSRFLSHKISKPITALAENLNKYDLSKEKIDGLSIETSSYELIQLTQRFNELLRRTNEAFVFQKHTVHHISHQLKTPISVLVSELEKTMCLSDVEDIKSQIGSQIVKAKSLGGVINVLLEIAKIESGQKAKMQGFRIDEIFYDVIEELHATYPDFYFEVSYSPDETKEIRLIIDLNPVLIRQAILNLLTNCVSYSDSASAKIIFDCADAHRLKIQIINTGTPISQMEENFLFNHFFRGKNSHGKIGFGLGLVLTEKIVKLHRATINYSNPSENLNVFELNFPLS</sequence>
<keyword evidence="12" id="KW-1133">Transmembrane helix</keyword>
<keyword evidence="4" id="KW-1003">Cell membrane</keyword>
<keyword evidence="7" id="KW-0547">Nucleotide-binding</keyword>
<dbReference type="PANTHER" id="PTHR45528:SF1">
    <property type="entry name" value="SENSOR HISTIDINE KINASE CPXA"/>
    <property type="match status" value="1"/>
</dbReference>
<dbReference type="EMBL" id="JBHUHR010000021">
    <property type="protein sequence ID" value="MFD2034581.1"/>
    <property type="molecule type" value="Genomic_DNA"/>
</dbReference>
<keyword evidence="12" id="KW-0812">Transmembrane</keyword>
<dbReference type="Pfam" id="PF02518">
    <property type="entry name" value="HATPase_c"/>
    <property type="match status" value="1"/>
</dbReference>
<feature type="transmembrane region" description="Helical" evidence="12">
    <location>
        <begin position="7"/>
        <end position="30"/>
    </location>
</feature>
<dbReference type="RefSeq" id="WP_376884873.1">
    <property type="nucleotide sequence ID" value="NZ_JBHUHR010000021.1"/>
</dbReference>
<proteinExistence type="predicted"/>
<dbReference type="InterPro" id="IPR036097">
    <property type="entry name" value="HisK_dim/P_sf"/>
</dbReference>
<reference evidence="15" key="1">
    <citation type="journal article" date="2019" name="Int. J. Syst. Evol. Microbiol.">
        <title>The Global Catalogue of Microorganisms (GCM) 10K type strain sequencing project: providing services to taxonomists for standard genome sequencing and annotation.</title>
        <authorList>
            <consortium name="The Broad Institute Genomics Platform"/>
            <consortium name="The Broad Institute Genome Sequencing Center for Infectious Disease"/>
            <person name="Wu L."/>
            <person name="Ma J."/>
        </authorList>
    </citation>
    <scope>NUCLEOTIDE SEQUENCE [LARGE SCALE GENOMIC DNA]</scope>
    <source>
        <strain evidence="15">CGMCC 1.15180</strain>
    </source>
</reference>
<evidence type="ECO:0000313" key="15">
    <source>
        <dbReference type="Proteomes" id="UP001597361"/>
    </source>
</evidence>
<evidence type="ECO:0000313" key="14">
    <source>
        <dbReference type="EMBL" id="MFD2034581.1"/>
    </source>
</evidence>
<dbReference type="PANTHER" id="PTHR45528">
    <property type="entry name" value="SENSOR HISTIDINE KINASE CPXA"/>
    <property type="match status" value="1"/>
</dbReference>
<dbReference type="SMART" id="SM00387">
    <property type="entry name" value="HATPase_c"/>
    <property type="match status" value="1"/>
</dbReference>
<evidence type="ECO:0000256" key="5">
    <source>
        <dbReference type="ARBA" id="ARBA00022553"/>
    </source>
</evidence>
<keyword evidence="11 12" id="KW-0472">Membrane</keyword>
<comment type="caution">
    <text evidence="14">The sequence shown here is derived from an EMBL/GenBank/DDBJ whole genome shotgun (WGS) entry which is preliminary data.</text>
</comment>
<dbReference type="InterPro" id="IPR005467">
    <property type="entry name" value="His_kinase_dom"/>
</dbReference>
<keyword evidence="9" id="KW-0067">ATP-binding</keyword>
<evidence type="ECO:0000256" key="3">
    <source>
        <dbReference type="ARBA" id="ARBA00012438"/>
    </source>
</evidence>
<comment type="subcellular location">
    <subcellularLocation>
        <location evidence="2">Cell membrane</location>
        <topology evidence="2">Multi-pass membrane protein</topology>
    </subcellularLocation>
</comment>
<dbReference type="InterPro" id="IPR003594">
    <property type="entry name" value="HATPase_dom"/>
</dbReference>
<evidence type="ECO:0000256" key="11">
    <source>
        <dbReference type="ARBA" id="ARBA00023136"/>
    </source>
</evidence>
<keyword evidence="10" id="KW-0902">Two-component regulatory system</keyword>
<evidence type="ECO:0000256" key="7">
    <source>
        <dbReference type="ARBA" id="ARBA00022741"/>
    </source>
</evidence>
<evidence type="ECO:0000256" key="6">
    <source>
        <dbReference type="ARBA" id="ARBA00022679"/>
    </source>
</evidence>
<dbReference type="GO" id="GO:0016301">
    <property type="term" value="F:kinase activity"/>
    <property type="evidence" value="ECO:0007669"/>
    <property type="project" value="UniProtKB-KW"/>
</dbReference>
<organism evidence="14 15">
    <name type="scientific">Belliella marina</name>
    <dbReference type="NCBI Taxonomy" id="1644146"/>
    <lineage>
        <taxon>Bacteria</taxon>
        <taxon>Pseudomonadati</taxon>
        <taxon>Bacteroidota</taxon>
        <taxon>Cytophagia</taxon>
        <taxon>Cytophagales</taxon>
        <taxon>Cyclobacteriaceae</taxon>
        <taxon>Belliella</taxon>
    </lineage>
</organism>
<dbReference type="Gene3D" id="1.10.287.130">
    <property type="match status" value="1"/>
</dbReference>
<keyword evidence="5" id="KW-0597">Phosphoprotein</keyword>
<name>A0ABW4VKG5_9BACT</name>
<evidence type="ECO:0000256" key="2">
    <source>
        <dbReference type="ARBA" id="ARBA00004651"/>
    </source>
</evidence>
<dbReference type="InterPro" id="IPR050398">
    <property type="entry name" value="HssS/ArlS-like"/>
</dbReference>
<dbReference type="Gene3D" id="3.30.565.10">
    <property type="entry name" value="Histidine kinase-like ATPase, C-terminal domain"/>
    <property type="match status" value="1"/>
</dbReference>
<feature type="transmembrane region" description="Helical" evidence="12">
    <location>
        <begin position="153"/>
        <end position="173"/>
    </location>
</feature>